<dbReference type="Proteomes" id="UP000821866">
    <property type="component" value="Unassembled WGS sequence"/>
</dbReference>
<evidence type="ECO:0000313" key="2">
    <source>
        <dbReference type="EMBL" id="KAH7942639.1"/>
    </source>
</evidence>
<dbReference type="AlphaFoldDB" id="A0A9J6CWD9"/>
<dbReference type="EMBL" id="JABSTU010005547">
    <property type="protein sequence ID" value="KAH7942639.1"/>
    <property type="molecule type" value="Genomic_DNA"/>
</dbReference>
<evidence type="ECO:0000256" key="1">
    <source>
        <dbReference type="SAM" id="MobiDB-lite"/>
    </source>
</evidence>
<comment type="caution">
    <text evidence="2">The sequence shown here is derived from an EMBL/GenBank/DDBJ whole genome shotgun (WGS) entry which is preliminary data.</text>
</comment>
<name>A0A9J6CWD9_RHIMP</name>
<sequence>MPVNRAPNVNDAISQAHEKIQRSSTLHRRVLLVECLKKWSKCDDSSTVHSSSGEWATADGANPALAPGVALEVSDAETSERPDTASALTSVSDEVEPPCKRPRLDDFPGEWQSVAHNSGTLEPIPGTRGFADDFSDEDNGNAHALRAAPSPDWLDTFREVLEHPLLDTDLSFHREI</sequence>
<feature type="region of interest" description="Disordered" evidence="1">
    <location>
        <begin position="43"/>
        <end position="106"/>
    </location>
</feature>
<organism evidence="2 3">
    <name type="scientific">Rhipicephalus microplus</name>
    <name type="common">Cattle tick</name>
    <name type="synonym">Boophilus microplus</name>
    <dbReference type="NCBI Taxonomy" id="6941"/>
    <lineage>
        <taxon>Eukaryota</taxon>
        <taxon>Metazoa</taxon>
        <taxon>Ecdysozoa</taxon>
        <taxon>Arthropoda</taxon>
        <taxon>Chelicerata</taxon>
        <taxon>Arachnida</taxon>
        <taxon>Acari</taxon>
        <taxon>Parasitiformes</taxon>
        <taxon>Ixodida</taxon>
        <taxon>Ixodoidea</taxon>
        <taxon>Ixodidae</taxon>
        <taxon>Rhipicephalinae</taxon>
        <taxon>Rhipicephalus</taxon>
        <taxon>Boophilus</taxon>
    </lineage>
</organism>
<protein>
    <submittedName>
        <fullName evidence="2">Uncharacterized protein</fullName>
    </submittedName>
</protein>
<keyword evidence="3" id="KW-1185">Reference proteome</keyword>
<accession>A0A9J6CWD9</accession>
<proteinExistence type="predicted"/>
<gene>
    <name evidence="2" type="ORF">HPB51_028682</name>
</gene>
<feature type="compositionally biased region" description="Basic and acidic residues" evidence="1">
    <location>
        <begin position="97"/>
        <end position="106"/>
    </location>
</feature>
<dbReference type="VEuPathDB" id="VectorBase:LOC119186478"/>
<reference evidence="2" key="1">
    <citation type="journal article" date="2020" name="Cell">
        <title>Large-Scale Comparative Analyses of Tick Genomes Elucidate Their Genetic Diversity and Vector Capacities.</title>
        <authorList>
            <consortium name="Tick Genome and Microbiome Consortium (TIGMIC)"/>
            <person name="Jia N."/>
            <person name="Wang J."/>
            <person name="Shi W."/>
            <person name="Du L."/>
            <person name="Sun Y."/>
            <person name="Zhan W."/>
            <person name="Jiang J.F."/>
            <person name="Wang Q."/>
            <person name="Zhang B."/>
            <person name="Ji P."/>
            <person name="Bell-Sakyi L."/>
            <person name="Cui X.M."/>
            <person name="Yuan T.T."/>
            <person name="Jiang B.G."/>
            <person name="Yang W.F."/>
            <person name="Lam T.T."/>
            <person name="Chang Q.C."/>
            <person name="Ding S.J."/>
            <person name="Wang X.J."/>
            <person name="Zhu J.G."/>
            <person name="Ruan X.D."/>
            <person name="Zhao L."/>
            <person name="Wei J.T."/>
            <person name="Ye R.Z."/>
            <person name="Que T.C."/>
            <person name="Du C.H."/>
            <person name="Zhou Y.H."/>
            <person name="Cheng J.X."/>
            <person name="Dai P.F."/>
            <person name="Guo W.B."/>
            <person name="Han X.H."/>
            <person name="Huang E.J."/>
            <person name="Li L.F."/>
            <person name="Wei W."/>
            <person name="Gao Y.C."/>
            <person name="Liu J.Z."/>
            <person name="Shao H.Z."/>
            <person name="Wang X."/>
            <person name="Wang C.C."/>
            <person name="Yang T.C."/>
            <person name="Huo Q.B."/>
            <person name="Li W."/>
            <person name="Chen H.Y."/>
            <person name="Chen S.E."/>
            <person name="Zhou L.G."/>
            <person name="Ni X.B."/>
            <person name="Tian J.H."/>
            <person name="Sheng Y."/>
            <person name="Liu T."/>
            <person name="Pan Y.S."/>
            <person name="Xia L.Y."/>
            <person name="Li J."/>
            <person name="Zhao F."/>
            <person name="Cao W.C."/>
        </authorList>
    </citation>
    <scope>NUCLEOTIDE SEQUENCE</scope>
    <source>
        <strain evidence="2">Rmic-2018</strain>
    </source>
</reference>
<evidence type="ECO:0000313" key="3">
    <source>
        <dbReference type="Proteomes" id="UP000821866"/>
    </source>
</evidence>
<reference evidence="2" key="2">
    <citation type="submission" date="2021-09" db="EMBL/GenBank/DDBJ databases">
        <authorList>
            <person name="Jia N."/>
            <person name="Wang J."/>
            <person name="Shi W."/>
            <person name="Du L."/>
            <person name="Sun Y."/>
            <person name="Zhan W."/>
            <person name="Jiang J."/>
            <person name="Wang Q."/>
            <person name="Zhang B."/>
            <person name="Ji P."/>
            <person name="Sakyi L.B."/>
            <person name="Cui X."/>
            <person name="Yuan T."/>
            <person name="Jiang B."/>
            <person name="Yang W."/>
            <person name="Lam T.T.-Y."/>
            <person name="Chang Q."/>
            <person name="Ding S."/>
            <person name="Wang X."/>
            <person name="Zhu J."/>
            <person name="Ruan X."/>
            <person name="Zhao L."/>
            <person name="Wei J."/>
            <person name="Que T."/>
            <person name="Du C."/>
            <person name="Cheng J."/>
            <person name="Dai P."/>
            <person name="Han X."/>
            <person name="Huang E."/>
            <person name="Gao Y."/>
            <person name="Liu J."/>
            <person name="Shao H."/>
            <person name="Ye R."/>
            <person name="Li L."/>
            <person name="Wei W."/>
            <person name="Wang X."/>
            <person name="Wang C."/>
            <person name="Huo Q."/>
            <person name="Li W."/>
            <person name="Guo W."/>
            <person name="Chen H."/>
            <person name="Chen S."/>
            <person name="Zhou L."/>
            <person name="Zhou L."/>
            <person name="Ni X."/>
            <person name="Tian J."/>
            <person name="Zhou Y."/>
            <person name="Sheng Y."/>
            <person name="Liu T."/>
            <person name="Pan Y."/>
            <person name="Xia L."/>
            <person name="Li J."/>
            <person name="Zhao F."/>
            <person name="Cao W."/>
        </authorList>
    </citation>
    <scope>NUCLEOTIDE SEQUENCE</scope>
    <source>
        <strain evidence="2">Rmic-2018</strain>
        <tissue evidence="2">Larvae</tissue>
    </source>
</reference>